<dbReference type="EMBL" id="JBEDUW010000001">
    <property type="protein sequence ID" value="KAK9950151.1"/>
    <property type="molecule type" value="Genomic_DNA"/>
</dbReference>
<proteinExistence type="predicted"/>
<accession>A0AAW1YNA6</accession>
<protein>
    <submittedName>
        <fullName evidence="2">Uncharacterized protein</fullName>
    </submittedName>
</protein>
<evidence type="ECO:0000313" key="2">
    <source>
        <dbReference type="EMBL" id="KAK9950151.1"/>
    </source>
</evidence>
<dbReference type="AlphaFoldDB" id="A0AAW1YNA6"/>
<gene>
    <name evidence="2" type="ORF">M0R45_005653</name>
</gene>
<keyword evidence="1" id="KW-0472">Membrane</keyword>
<evidence type="ECO:0000256" key="1">
    <source>
        <dbReference type="SAM" id="Phobius"/>
    </source>
</evidence>
<dbReference type="Proteomes" id="UP001457282">
    <property type="component" value="Unassembled WGS sequence"/>
</dbReference>
<name>A0AAW1YNA6_RUBAR</name>
<reference evidence="2 3" key="1">
    <citation type="journal article" date="2023" name="G3 (Bethesda)">
        <title>A chromosome-length genome assembly and annotation of blackberry (Rubus argutus, cv. 'Hillquist').</title>
        <authorList>
            <person name="Bruna T."/>
            <person name="Aryal R."/>
            <person name="Dudchenko O."/>
            <person name="Sargent D.J."/>
            <person name="Mead D."/>
            <person name="Buti M."/>
            <person name="Cavallini A."/>
            <person name="Hytonen T."/>
            <person name="Andres J."/>
            <person name="Pham M."/>
            <person name="Weisz D."/>
            <person name="Mascagni F."/>
            <person name="Usai G."/>
            <person name="Natali L."/>
            <person name="Bassil N."/>
            <person name="Fernandez G.E."/>
            <person name="Lomsadze A."/>
            <person name="Armour M."/>
            <person name="Olukolu B."/>
            <person name="Poorten T."/>
            <person name="Britton C."/>
            <person name="Davik J."/>
            <person name="Ashrafi H."/>
            <person name="Aiden E.L."/>
            <person name="Borodovsky M."/>
            <person name="Worthington M."/>
        </authorList>
    </citation>
    <scope>NUCLEOTIDE SEQUENCE [LARGE SCALE GENOMIC DNA]</scope>
    <source>
        <strain evidence="2">PI 553951</strain>
    </source>
</reference>
<feature type="transmembrane region" description="Helical" evidence="1">
    <location>
        <begin position="36"/>
        <end position="59"/>
    </location>
</feature>
<comment type="caution">
    <text evidence="2">The sequence shown here is derived from an EMBL/GenBank/DDBJ whole genome shotgun (WGS) entry which is preliminary data.</text>
</comment>
<keyword evidence="1" id="KW-1133">Transmembrane helix</keyword>
<organism evidence="2 3">
    <name type="scientific">Rubus argutus</name>
    <name type="common">Southern blackberry</name>
    <dbReference type="NCBI Taxonomy" id="59490"/>
    <lineage>
        <taxon>Eukaryota</taxon>
        <taxon>Viridiplantae</taxon>
        <taxon>Streptophyta</taxon>
        <taxon>Embryophyta</taxon>
        <taxon>Tracheophyta</taxon>
        <taxon>Spermatophyta</taxon>
        <taxon>Magnoliopsida</taxon>
        <taxon>eudicotyledons</taxon>
        <taxon>Gunneridae</taxon>
        <taxon>Pentapetalae</taxon>
        <taxon>rosids</taxon>
        <taxon>fabids</taxon>
        <taxon>Rosales</taxon>
        <taxon>Rosaceae</taxon>
        <taxon>Rosoideae</taxon>
        <taxon>Rosoideae incertae sedis</taxon>
        <taxon>Rubus</taxon>
    </lineage>
</organism>
<keyword evidence="3" id="KW-1185">Reference proteome</keyword>
<evidence type="ECO:0000313" key="3">
    <source>
        <dbReference type="Proteomes" id="UP001457282"/>
    </source>
</evidence>
<keyword evidence="1" id="KW-0812">Transmembrane</keyword>
<sequence length="94" mass="9935">MSLGGAKRAGVVQASKRPPGHNLGCVLRQRRHDLPFTPLPCGIVIGGFLICTAIGYLVYAKNKPEASVQEVARVSNIADHDDTGRKGTSINAVP</sequence>